<dbReference type="Gene3D" id="3.40.50.300">
    <property type="entry name" value="P-loop containing nucleotide triphosphate hydrolases"/>
    <property type="match status" value="1"/>
</dbReference>
<dbReference type="PANTHER" id="PTHR47959">
    <property type="entry name" value="ATP-DEPENDENT RNA HELICASE RHLE-RELATED"/>
    <property type="match status" value="1"/>
</dbReference>
<keyword evidence="13" id="KW-1185">Reference proteome</keyword>
<evidence type="ECO:0000259" key="11">
    <source>
        <dbReference type="PROSITE" id="PS51195"/>
    </source>
</evidence>
<name>A0A4C1U0L0_EUMVA</name>
<dbReference type="PANTHER" id="PTHR47959:SF19">
    <property type="entry name" value="NUCLEOLAR RNA HELICASE 2-A"/>
    <property type="match status" value="1"/>
</dbReference>
<dbReference type="OrthoDB" id="434041at2759"/>
<dbReference type="EC" id="3.6.4.13" evidence="1"/>
<keyword evidence="3 7" id="KW-0378">Hydrolase</keyword>
<dbReference type="GO" id="GO:0003724">
    <property type="term" value="F:RNA helicase activity"/>
    <property type="evidence" value="ECO:0007669"/>
    <property type="project" value="UniProtKB-EC"/>
</dbReference>
<evidence type="ECO:0000259" key="9">
    <source>
        <dbReference type="PROSITE" id="PS51192"/>
    </source>
</evidence>
<accession>A0A4C1U0L0</accession>
<evidence type="ECO:0000256" key="5">
    <source>
        <dbReference type="ARBA" id="ARBA00022840"/>
    </source>
</evidence>
<reference evidence="12 13" key="1">
    <citation type="journal article" date="2019" name="Commun. Biol.">
        <title>The bagworm genome reveals a unique fibroin gene that provides high tensile strength.</title>
        <authorList>
            <person name="Kono N."/>
            <person name="Nakamura H."/>
            <person name="Ohtoshi R."/>
            <person name="Tomita M."/>
            <person name="Numata K."/>
            <person name="Arakawa K."/>
        </authorList>
    </citation>
    <scope>NUCLEOTIDE SEQUENCE [LARGE SCALE GENOMIC DNA]</scope>
</reference>
<keyword evidence="5 7" id="KW-0067">ATP-binding</keyword>
<dbReference type="PROSITE" id="PS51194">
    <property type="entry name" value="HELICASE_CTER"/>
    <property type="match status" value="1"/>
</dbReference>
<dbReference type="SMART" id="SM00490">
    <property type="entry name" value="HELICc"/>
    <property type="match status" value="1"/>
</dbReference>
<comment type="caution">
    <text evidence="12">The sequence shown here is derived from an EMBL/GenBank/DDBJ whole genome shotgun (WGS) entry which is preliminary data.</text>
</comment>
<dbReference type="GO" id="GO:0005829">
    <property type="term" value="C:cytosol"/>
    <property type="evidence" value="ECO:0007669"/>
    <property type="project" value="TreeGrafter"/>
</dbReference>
<evidence type="ECO:0000259" key="10">
    <source>
        <dbReference type="PROSITE" id="PS51194"/>
    </source>
</evidence>
<evidence type="ECO:0000313" key="12">
    <source>
        <dbReference type="EMBL" id="GBP19893.1"/>
    </source>
</evidence>
<evidence type="ECO:0000256" key="6">
    <source>
        <dbReference type="PROSITE-ProRule" id="PRU00552"/>
    </source>
</evidence>
<sequence length="578" mass="65004">MGLAHDINKFARTDDISIEQGVTFDNMLLSSDTLKGLHKAGFNKPSPIQLHGVPLGKCGFDLLLEAKSGTGKTLVFSVVALEKICFDDGLQVIILTPTREIAAQVHNVITVIGSNYAELVVEVVMGGLPFHDDVLKFKKTNVHVVVGSPGRLRHLIQDEHINVANVRLVVLDEADKLMEDLAARGIDALNVDLVINFEPPCDWVTYLHRIGRAGRYGSYGTAVTILSEGKEHVHFKSMLTAVKENLNISDFFATDNVGSEAMSENASKDNNVYNCNENVKDSNKIIDANYIAEIWNVNTSHEETGELETFNSLNISFQESGKIDTFLDLMQSYENIEAKDYAKCNYKTIDVKRCLQKTIKTQENSPIELECDNSLNLSKSDVNKQINNKSSSNSEILAQNNSVNKELSENKSSNSLINKENHTHGTSDLQNFTMHNHGNFDELTLYNLPSCFSSTKYKKMKIDNALKKNKQCRTKEKKSRISPVNDRLSISSNESSDNVMDHQEEYCYVCIVINEVRQTLPHDFDAGAHLSLCTFFLEDWTFFQNVQYILDLFRGRTRSTRIFQFKPIEVLSEYAVSL</sequence>
<protein>
    <recommendedName>
        <fullName evidence="1">RNA helicase</fullName>
        <ecNumber evidence="1">3.6.4.13</ecNumber>
    </recommendedName>
</protein>
<dbReference type="InterPro" id="IPR050079">
    <property type="entry name" value="DEAD_box_RNA_helicase"/>
</dbReference>
<feature type="short sequence motif" description="Q motif" evidence="6">
    <location>
        <begin position="22"/>
        <end position="50"/>
    </location>
</feature>
<evidence type="ECO:0000256" key="1">
    <source>
        <dbReference type="ARBA" id="ARBA00012552"/>
    </source>
</evidence>
<dbReference type="InterPro" id="IPR000629">
    <property type="entry name" value="RNA-helicase_DEAD-box_CS"/>
</dbReference>
<feature type="compositionally biased region" description="Low complexity" evidence="8">
    <location>
        <begin position="404"/>
        <end position="418"/>
    </location>
</feature>
<keyword evidence="2 7" id="KW-0547">Nucleotide-binding</keyword>
<dbReference type="PROSITE" id="PS00039">
    <property type="entry name" value="DEAD_ATP_HELICASE"/>
    <property type="match status" value="1"/>
</dbReference>
<proteinExistence type="inferred from homology"/>
<dbReference type="InterPro" id="IPR027417">
    <property type="entry name" value="P-loop_NTPase"/>
</dbReference>
<dbReference type="GO" id="GO:0005524">
    <property type="term" value="F:ATP binding"/>
    <property type="evidence" value="ECO:0007669"/>
    <property type="project" value="UniProtKB-KW"/>
</dbReference>
<feature type="region of interest" description="Disordered" evidence="8">
    <location>
        <begin position="404"/>
        <end position="429"/>
    </location>
</feature>
<dbReference type="InterPro" id="IPR001650">
    <property type="entry name" value="Helicase_C-like"/>
</dbReference>
<feature type="domain" description="Helicase ATP-binding" evidence="9">
    <location>
        <begin position="53"/>
        <end position="261"/>
    </location>
</feature>
<comment type="similarity">
    <text evidence="7">Belongs to the DEAD box helicase family.</text>
</comment>
<dbReference type="STRING" id="151549.A0A4C1U0L0"/>
<dbReference type="Pfam" id="PF00270">
    <property type="entry name" value="DEAD"/>
    <property type="match status" value="1"/>
</dbReference>
<evidence type="ECO:0000256" key="8">
    <source>
        <dbReference type="SAM" id="MobiDB-lite"/>
    </source>
</evidence>
<dbReference type="AlphaFoldDB" id="A0A4C1U0L0"/>
<dbReference type="Proteomes" id="UP000299102">
    <property type="component" value="Unassembled WGS sequence"/>
</dbReference>
<evidence type="ECO:0000256" key="4">
    <source>
        <dbReference type="ARBA" id="ARBA00022806"/>
    </source>
</evidence>
<organism evidence="12 13">
    <name type="scientific">Eumeta variegata</name>
    <name type="common">Bagworm moth</name>
    <name type="synonym">Eumeta japonica</name>
    <dbReference type="NCBI Taxonomy" id="151549"/>
    <lineage>
        <taxon>Eukaryota</taxon>
        <taxon>Metazoa</taxon>
        <taxon>Ecdysozoa</taxon>
        <taxon>Arthropoda</taxon>
        <taxon>Hexapoda</taxon>
        <taxon>Insecta</taxon>
        <taxon>Pterygota</taxon>
        <taxon>Neoptera</taxon>
        <taxon>Endopterygota</taxon>
        <taxon>Lepidoptera</taxon>
        <taxon>Glossata</taxon>
        <taxon>Ditrysia</taxon>
        <taxon>Tineoidea</taxon>
        <taxon>Psychidae</taxon>
        <taxon>Oiketicinae</taxon>
        <taxon>Eumeta</taxon>
    </lineage>
</organism>
<feature type="domain" description="DEAD-box RNA helicase Q" evidence="11">
    <location>
        <begin position="22"/>
        <end position="50"/>
    </location>
</feature>
<dbReference type="PROSITE" id="PS51195">
    <property type="entry name" value="Q_MOTIF"/>
    <property type="match status" value="1"/>
</dbReference>
<dbReference type="InterPro" id="IPR014001">
    <property type="entry name" value="Helicase_ATP-bd"/>
</dbReference>
<dbReference type="GO" id="GO:0010468">
    <property type="term" value="P:regulation of gene expression"/>
    <property type="evidence" value="ECO:0007669"/>
    <property type="project" value="UniProtKB-ARBA"/>
</dbReference>
<evidence type="ECO:0000256" key="7">
    <source>
        <dbReference type="RuleBase" id="RU000492"/>
    </source>
</evidence>
<dbReference type="GO" id="GO:0016787">
    <property type="term" value="F:hydrolase activity"/>
    <property type="evidence" value="ECO:0007669"/>
    <property type="project" value="UniProtKB-KW"/>
</dbReference>
<evidence type="ECO:0000313" key="13">
    <source>
        <dbReference type="Proteomes" id="UP000299102"/>
    </source>
</evidence>
<gene>
    <name evidence="12" type="primary">ddx20</name>
    <name evidence="12" type="ORF">EVAR_75186_1</name>
</gene>
<feature type="domain" description="Helicase C-terminal" evidence="10">
    <location>
        <begin position="77"/>
        <end position="263"/>
    </location>
</feature>
<evidence type="ECO:0000256" key="2">
    <source>
        <dbReference type="ARBA" id="ARBA00022741"/>
    </source>
</evidence>
<keyword evidence="4 7" id="KW-0347">Helicase</keyword>
<dbReference type="PROSITE" id="PS51192">
    <property type="entry name" value="HELICASE_ATP_BIND_1"/>
    <property type="match status" value="1"/>
</dbReference>
<evidence type="ECO:0000256" key="3">
    <source>
        <dbReference type="ARBA" id="ARBA00022801"/>
    </source>
</evidence>
<dbReference type="InterPro" id="IPR014014">
    <property type="entry name" value="RNA_helicase_DEAD_Q_motif"/>
</dbReference>
<dbReference type="EMBL" id="BGZK01000112">
    <property type="protein sequence ID" value="GBP19893.1"/>
    <property type="molecule type" value="Genomic_DNA"/>
</dbReference>
<dbReference type="SMART" id="SM00487">
    <property type="entry name" value="DEXDc"/>
    <property type="match status" value="1"/>
</dbReference>
<dbReference type="SUPFAM" id="SSF52540">
    <property type="entry name" value="P-loop containing nucleoside triphosphate hydrolases"/>
    <property type="match status" value="1"/>
</dbReference>
<dbReference type="GO" id="GO:0003676">
    <property type="term" value="F:nucleic acid binding"/>
    <property type="evidence" value="ECO:0007669"/>
    <property type="project" value="InterPro"/>
</dbReference>
<dbReference type="InterPro" id="IPR011545">
    <property type="entry name" value="DEAD/DEAH_box_helicase_dom"/>
</dbReference>